<dbReference type="CDD" id="cd00366">
    <property type="entry name" value="ASKHA_NBD_FGGY"/>
    <property type="match status" value="1"/>
</dbReference>
<dbReference type="InterPro" id="IPR018484">
    <property type="entry name" value="FGGY_N"/>
</dbReference>
<proteinExistence type="inferred from homology"/>
<dbReference type="GO" id="GO:0016301">
    <property type="term" value="F:kinase activity"/>
    <property type="evidence" value="ECO:0007669"/>
    <property type="project" value="UniProtKB-KW"/>
</dbReference>
<dbReference type="EMBL" id="JANPWE010000005">
    <property type="protein sequence ID" value="MCR6546053.1"/>
    <property type="molecule type" value="Genomic_DNA"/>
</dbReference>
<feature type="domain" description="Carbohydrate kinase FGGY C-terminal" evidence="5">
    <location>
        <begin position="264"/>
        <end position="451"/>
    </location>
</feature>
<dbReference type="Gene3D" id="3.30.420.40">
    <property type="match status" value="2"/>
</dbReference>
<evidence type="ECO:0000313" key="6">
    <source>
        <dbReference type="EMBL" id="MCR6546053.1"/>
    </source>
</evidence>
<dbReference type="PIRSF" id="PIRSF000538">
    <property type="entry name" value="GlpK"/>
    <property type="match status" value="1"/>
</dbReference>
<keyword evidence="2" id="KW-0808">Transferase</keyword>
<dbReference type="Pfam" id="PF02782">
    <property type="entry name" value="FGGY_C"/>
    <property type="match status" value="1"/>
</dbReference>
<sequence>MKYYISLDCGTQSTKVVLYDENFNSVAQHATANEILYPQPCWAELDADAYVTSALNGIKQCLTKSGIDPRDVRAICGDGIICGVVGVDEEGNAITPFIPYLDSRAEKEAKWIKENCEPIWIEESGNSIVEALQPTVIAMWLLKNHEAFKKHGAKIMNNGPYVLSKLAGLKAKDMFIDWSTISGWLIGFNAVEKTWSRKQMDMFGIPMEILPRIVKPWDIVGNLSKEAAEFTGLPQGVPIVAGAGDTMQSFLGCGIVSPGMAADVAGTAAMFGVMVDGINEELSRNSGLYFTTGTLPDTYYYWGYIRTGGLSLQWFRDRVIGRTGDNSFYEEANALSENVPPGSNGTMFFPYLQGGCNEAANATGCFLNMSSATDTGVLWRAILESIAYEYVTFTDKIRNVGVDINNVIFTEGGSKSDVWNQIKSDALSAKGVTLKRKEGATLASALVAAYAVGDISDIKETLAQLLIPDKTYQPNKAHAIYYRNAYYCHQGLLKVQMSDTFNVCSYLRELELDQTMKNQENDNDLARYQEELFKSNPVLNKNS</sequence>
<evidence type="ECO:0000256" key="2">
    <source>
        <dbReference type="ARBA" id="ARBA00022679"/>
    </source>
</evidence>
<keyword evidence="3 6" id="KW-0418">Kinase</keyword>
<comment type="similarity">
    <text evidence="1">Belongs to the FGGY kinase family.</text>
</comment>
<reference evidence="6 7" key="1">
    <citation type="submission" date="2022-08" db="EMBL/GenBank/DDBJ databases">
        <title>Proteogenomics of the novel Dehalobacterium formicoaceticum strain EZ94 highlights a key role of methyltransferases during anaerobic dichloromethane degradation.</title>
        <authorList>
            <person name="Wasmund K."/>
        </authorList>
    </citation>
    <scope>NUCLEOTIDE SEQUENCE [LARGE SCALE GENOMIC DNA]</scope>
    <source>
        <strain evidence="6 7">EZ94</strain>
    </source>
</reference>
<protein>
    <submittedName>
        <fullName evidence="6">FGGY family carbohydrate kinase</fullName>
    </submittedName>
</protein>
<comment type="caution">
    <text evidence="6">The sequence shown here is derived from an EMBL/GenBank/DDBJ whole genome shotgun (WGS) entry which is preliminary data.</text>
</comment>
<dbReference type="InterPro" id="IPR043129">
    <property type="entry name" value="ATPase_NBD"/>
</dbReference>
<evidence type="ECO:0000259" key="4">
    <source>
        <dbReference type="Pfam" id="PF00370"/>
    </source>
</evidence>
<keyword evidence="7" id="KW-1185">Reference proteome</keyword>
<evidence type="ECO:0000256" key="1">
    <source>
        <dbReference type="ARBA" id="ARBA00009156"/>
    </source>
</evidence>
<dbReference type="Proteomes" id="UP001524944">
    <property type="component" value="Unassembled WGS sequence"/>
</dbReference>
<evidence type="ECO:0000313" key="7">
    <source>
        <dbReference type="Proteomes" id="UP001524944"/>
    </source>
</evidence>
<dbReference type="RefSeq" id="WP_257913475.1">
    <property type="nucleotide sequence ID" value="NZ_JANPWE010000005.1"/>
</dbReference>
<dbReference type="InterPro" id="IPR050406">
    <property type="entry name" value="FGGY_Carb_Kinase"/>
</dbReference>
<dbReference type="InterPro" id="IPR018485">
    <property type="entry name" value="FGGY_C"/>
</dbReference>
<dbReference type="SUPFAM" id="SSF53067">
    <property type="entry name" value="Actin-like ATPase domain"/>
    <property type="match status" value="2"/>
</dbReference>
<dbReference type="PANTHER" id="PTHR43095:SF5">
    <property type="entry name" value="XYLULOSE KINASE"/>
    <property type="match status" value="1"/>
</dbReference>
<evidence type="ECO:0000259" key="5">
    <source>
        <dbReference type="Pfam" id="PF02782"/>
    </source>
</evidence>
<dbReference type="InterPro" id="IPR000577">
    <property type="entry name" value="Carb_kinase_FGGY"/>
</dbReference>
<feature type="domain" description="Carbohydrate kinase FGGY N-terminal" evidence="4">
    <location>
        <begin position="3"/>
        <end position="252"/>
    </location>
</feature>
<gene>
    <name evidence="6" type="ORF">NVS47_11105</name>
</gene>
<organism evidence="6 7">
    <name type="scientific">Dehalobacterium formicoaceticum</name>
    <dbReference type="NCBI Taxonomy" id="51515"/>
    <lineage>
        <taxon>Bacteria</taxon>
        <taxon>Bacillati</taxon>
        <taxon>Bacillota</taxon>
        <taxon>Clostridia</taxon>
        <taxon>Eubacteriales</taxon>
        <taxon>Peptococcaceae</taxon>
        <taxon>Dehalobacterium</taxon>
    </lineage>
</organism>
<evidence type="ECO:0000256" key="3">
    <source>
        <dbReference type="ARBA" id="ARBA00022777"/>
    </source>
</evidence>
<accession>A0ABT1Y678</accession>
<dbReference type="Pfam" id="PF00370">
    <property type="entry name" value="FGGY_N"/>
    <property type="match status" value="1"/>
</dbReference>
<name>A0ABT1Y678_9FIRM</name>
<dbReference type="PANTHER" id="PTHR43095">
    <property type="entry name" value="SUGAR KINASE"/>
    <property type="match status" value="1"/>
</dbReference>